<reference evidence="2 3" key="1">
    <citation type="submission" date="2024-06" db="EMBL/GenBank/DDBJ databases">
        <title>The Natural Products Discovery Center: Release of the First 8490 Sequenced Strains for Exploring Actinobacteria Biosynthetic Diversity.</title>
        <authorList>
            <person name="Kalkreuter E."/>
            <person name="Kautsar S.A."/>
            <person name="Yang D."/>
            <person name="Bader C.D."/>
            <person name="Teijaro C.N."/>
            <person name="Fluegel L."/>
            <person name="Davis C.M."/>
            <person name="Simpson J.R."/>
            <person name="Lauterbach L."/>
            <person name="Steele A.D."/>
            <person name="Gui C."/>
            <person name="Meng S."/>
            <person name="Li G."/>
            <person name="Viehrig K."/>
            <person name="Ye F."/>
            <person name="Su P."/>
            <person name="Kiefer A.F."/>
            <person name="Nichols A."/>
            <person name="Cepeda A.J."/>
            <person name="Yan W."/>
            <person name="Fan B."/>
            <person name="Jiang Y."/>
            <person name="Adhikari A."/>
            <person name="Zheng C.-J."/>
            <person name="Schuster L."/>
            <person name="Cowan T.M."/>
            <person name="Smanski M.J."/>
            <person name="Chevrette M.G."/>
            <person name="De Carvalho L.P.S."/>
            <person name="Shen B."/>
        </authorList>
    </citation>
    <scope>NUCLEOTIDE SEQUENCE [LARGE SCALE GENOMIC DNA]</scope>
    <source>
        <strain evidence="2 3">NPDC052768</strain>
    </source>
</reference>
<dbReference type="EMBL" id="JBFATE010000005">
    <property type="protein sequence ID" value="MEV5246370.1"/>
    <property type="molecule type" value="Genomic_DNA"/>
</dbReference>
<dbReference type="InterPro" id="IPR038717">
    <property type="entry name" value="Tc1-like_DDE_dom"/>
</dbReference>
<dbReference type="Proteomes" id="UP001552527">
    <property type="component" value="Unassembled WGS sequence"/>
</dbReference>
<evidence type="ECO:0000313" key="3">
    <source>
        <dbReference type="Proteomes" id="UP001552527"/>
    </source>
</evidence>
<protein>
    <submittedName>
        <fullName evidence="2">Transposase</fullName>
    </submittedName>
</protein>
<comment type="caution">
    <text evidence="2">The sequence shown here is derived from an EMBL/GenBank/DDBJ whole genome shotgun (WGS) entry which is preliminary data.</text>
</comment>
<dbReference type="InterPro" id="IPR036397">
    <property type="entry name" value="RNaseH_sf"/>
</dbReference>
<sequence>MQRHKLNTRLTAGLKQYEAEHDLLTTVRLPPYAPDLNPVEVLWSLVCGAMADTAFGTPDALDRTLRRELRRIQSGHT</sequence>
<accession>A0ABV3JDZ8</accession>
<keyword evidence="3" id="KW-1185">Reference proteome</keyword>
<evidence type="ECO:0000259" key="1">
    <source>
        <dbReference type="Pfam" id="PF13358"/>
    </source>
</evidence>
<evidence type="ECO:0000313" key="2">
    <source>
        <dbReference type="EMBL" id="MEV5246370.1"/>
    </source>
</evidence>
<feature type="domain" description="Tc1-like transposase DDE" evidence="1">
    <location>
        <begin position="18"/>
        <end position="58"/>
    </location>
</feature>
<dbReference type="Pfam" id="PF13358">
    <property type="entry name" value="DDE_3"/>
    <property type="match status" value="1"/>
</dbReference>
<gene>
    <name evidence="2" type="ORF">AB0K95_14005</name>
</gene>
<proteinExistence type="predicted"/>
<name>A0ABV3JDZ8_9ACTN</name>
<dbReference type="Gene3D" id="3.30.420.10">
    <property type="entry name" value="Ribonuclease H-like superfamily/Ribonuclease H"/>
    <property type="match status" value="1"/>
</dbReference>
<organism evidence="2 3">
    <name type="scientific">Streptomyces werraensis</name>
    <dbReference type="NCBI Taxonomy" id="68284"/>
    <lineage>
        <taxon>Bacteria</taxon>
        <taxon>Bacillati</taxon>
        <taxon>Actinomycetota</taxon>
        <taxon>Actinomycetes</taxon>
        <taxon>Kitasatosporales</taxon>
        <taxon>Streptomycetaceae</taxon>
        <taxon>Streptomyces</taxon>
    </lineage>
</organism>